<evidence type="ECO:0000256" key="2">
    <source>
        <dbReference type="ARBA" id="ARBA00023125"/>
    </source>
</evidence>
<evidence type="ECO:0000256" key="4">
    <source>
        <dbReference type="SAM" id="MobiDB-lite"/>
    </source>
</evidence>
<dbReference type="PROSITE" id="PS00622">
    <property type="entry name" value="HTH_LUXR_1"/>
    <property type="match status" value="1"/>
</dbReference>
<proteinExistence type="predicted"/>
<keyword evidence="2" id="KW-0238">DNA-binding</keyword>
<sequence length="249" mass="25904">MTTPQDGQGRTAATPAPDRTTRRHSGEGDALRVVLADDHPVVRTGLAALLESVREGSPRVRVVGVAASGREAVRAAVTLRPHVVVMDIRMPDQNGIEATREIGRVAPSVAVLMLTMVEEDDSVFAAMRAGARGYVLKGAGQDEIVRAIRAVAAGEAIFGPGVARRVLGQLGRPAPPPDPCPTLTPRERDVLTLIAEGHPNSAVAARLGLSPKTVSNHMSAVLAKLGVADRAEAAAWAREAGLGPTAPES</sequence>
<dbReference type="CDD" id="cd06170">
    <property type="entry name" value="LuxR_C_like"/>
    <property type="match status" value="1"/>
</dbReference>
<feature type="modified residue" description="4-aspartylphosphate" evidence="3">
    <location>
        <position position="87"/>
    </location>
</feature>
<name>A0ABS9YEI8_9ACTN</name>
<evidence type="ECO:0000313" key="8">
    <source>
        <dbReference type="Proteomes" id="UP001165269"/>
    </source>
</evidence>
<keyword evidence="8" id="KW-1185">Reference proteome</keyword>
<dbReference type="SMART" id="SM00421">
    <property type="entry name" value="HTH_LUXR"/>
    <property type="match status" value="1"/>
</dbReference>
<dbReference type="InterPro" id="IPR058245">
    <property type="entry name" value="NreC/VraR/RcsB-like_REC"/>
</dbReference>
<dbReference type="SUPFAM" id="SSF52172">
    <property type="entry name" value="CheY-like"/>
    <property type="match status" value="1"/>
</dbReference>
<dbReference type="InterPro" id="IPR016032">
    <property type="entry name" value="Sig_transdc_resp-reg_C-effctor"/>
</dbReference>
<evidence type="ECO:0000256" key="1">
    <source>
        <dbReference type="ARBA" id="ARBA00022553"/>
    </source>
</evidence>
<dbReference type="SMART" id="SM00448">
    <property type="entry name" value="REC"/>
    <property type="match status" value="1"/>
</dbReference>
<dbReference type="Proteomes" id="UP001165269">
    <property type="component" value="Unassembled WGS sequence"/>
</dbReference>
<evidence type="ECO:0000259" key="5">
    <source>
        <dbReference type="PROSITE" id="PS50043"/>
    </source>
</evidence>
<dbReference type="PRINTS" id="PR00038">
    <property type="entry name" value="HTHLUXR"/>
</dbReference>
<dbReference type="PROSITE" id="PS50110">
    <property type="entry name" value="RESPONSE_REGULATORY"/>
    <property type="match status" value="1"/>
</dbReference>
<dbReference type="Pfam" id="PF00196">
    <property type="entry name" value="GerE"/>
    <property type="match status" value="1"/>
</dbReference>
<dbReference type="PROSITE" id="PS50043">
    <property type="entry name" value="HTH_LUXR_2"/>
    <property type="match status" value="1"/>
</dbReference>
<dbReference type="CDD" id="cd17535">
    <property type="entry name" value="REC_NarL-like"/>
    <property type="match status" value="1"/>
</dbReference>
<dbReference type="EMBL" id="JALDAY010000010">
    <property type="protein sequence ID" value="MCI3275634.1"/>
    <property type="molecule type" value="Genomic_DNA"/>
</dbReference>
<evidence type="ECO:0000256" key="3">
    <source>
        <dbReference type="PROSITE-ProRule" id="PRU00169"/>
    </source>
</evidence>
<evidence type="ECO:0000259" key="6">
    <source>
        <dbReference type="PROSITE" id="PS50110"/>
    </source>
</evidence>
<dbReference type="PANTHER" id="PTHR43214">
    <property type="entry name" value="TWO-COMPONENT RESPONSE REGULATOR"/>
    <property type="match status" value="1"/>
</dbReference>
<feature type="region of interest" description="Disordered" evidence="4">
    <location>
        <begin position="1"/>
        <end position="28"/>
    </location>
</feature>
<dbReference type="InterPro" id="IPR011006">
    <property type="entry name" value="CheY-like_superfamily"/>
</dbReference>
<feature type="domain" description="Response regulatory" evidence="6">
    <location>
        <begin position="32"/>
        <end position="152"/>
    </location>
</feature>
<protein>
    <submittedName>
        <fullName evidence="7">Response regulator transcription factor</fullName>
    </submittedName>
</protein>
<reference evidence="7" key="1">
    <citation type="submission" date="2022-03" db="EMBL/GenBank/DDBJ databases">
        <title>Streptomyces 7R015 and 7R016 isolated from Barleria lupulina in Thailand.</title>
        <authorList>
            <person name="Kanchanasin P."/>
            <person name="Phongsopitanun W."/>
            <person name="Tanasupawat S."/>
        </authorList>
    </citation>
    <scope>NUCLEOTIDE SEQUENCE</scope>
    <source>
        <strain evidence="7">7R015</strain>
    </source>
</reference>
<feature type="domain" description="HTH luxR-type" evidence="5">
    <location>
        <begin position="176"/>
        <end position="241"/>
    </location>
</feature>
<gene>
    <name evidence="7" type="ORF">MQP27_31570</name>
</gene>
<keyword evidence="1 3" id="KW-0597">Phosphoprotein</keyword>
<dbReference type="Gene3D" id="3.40.50.2300">
    <property type="match status" value="1"/>
</dbReference>
<dbReference type="RefSeq" id="WP_242770174.1">
    <property type="nucleotide sequence ID" value="NZ_JALDAY010000010.1"/>
</dbReference>
<dbReference type="InterPro" id="IPR039420">
    <property type="entry name" value="WalR-like"/>
</dbReference>
<accession>A0ABS9YEI8</accession>
<organism evidence="7 8">
    <name type="scientific">Streptomyces cylindrosporus</name>
    <dbReference type="NCBI Taxonomy" id="2927583"/>
    <lineage>
        <taxon>Bacteria</taxon>
        <taxon>Bacillati</taxon>
        <taxon>Actinomycetota</taxon>
        <taxon>Actinomycetes</taxon>
        <taxon>Kitasatosporales</taxon>
        <taxon>Streptomycetaceae</taxon>
        <taxon>Streptomyces</taxon>
    </lineage>
</organism>
<dbReference type="InterPro" id="IPR001789">
    <property type="entry name" value="Sig_transdc_resp-reg_receiver"/>
</dbReference>
<comment type="caution">
    <text evidence="7">The sequence shown here is derived from an EMBL/GenBank/DDBJ whole genome shotgun (WGS) entry which is preliminary data.</text>
</comment>
<dbReference type="SUPFAM" id="SSF46894">
    <property type="entry name" value="C-terminal effector domain of the bipartite response regulators"/>
    <property type="match status" value="1"/>
</dbReference>
<dbReference type="InterPro" id="IPR000792">
    <property type="entry name" value="Tscrpt_reg_LuxR_C"/>
</dbReference>
<dbReference type="Pfam" id="PF00072">
    <property type="entry name" value="Response_reg"/>
    <property type="match status" value="1"/>
</dbReference>
<evidence type="ECO:0000313" key="7">
    <source>
        <dbReference type="EMBL" id="MCI3275634.1"/>
    </source>
</evidence>